<dbReference type="Gene3D" id="2.60.40.10">
    <property type="entry name" value="Immunoglobulins"/>
    <property type="match status" value="1"/>
</dbReference>
<keyword evidence="3" id="KW-0472">Membrane</keyword>
<dbReference type="Pfam" id="PF01425">
    <property type="entry name" value="Amidase"/>
    <property type="match status" value="1"/>
</dbReference>
<comment type="similarity">
    <text evidence="1">Belongs to the amidase family.</text>
</comment>
<dbReference type="Gene3D" id="3.90.1300.10">
    <property type="entry name" value="Amidase signature (AS) domain"/>
    <property type="match status" value="1"/>
</dbReference>
<dbReference type="Proteomes" id="UP000736164">
    <property type="component" value="Unassembled WGS sequence"/>
</dbReference>
<protein>
    <submittedName>
        <fullName evidence="6">FAH2A hydrolase</fullName>
    </submittedName>
</protein>
<dbReference type="SUPFAM" id="SSF49265">
    <property type="entry name" value="Fibronectin type III"/>
    <property type="match status" value="1"/>
</dbReference>
<dbReference type="EMBL" id="JAAWVO010070989">
    <property type="protein sequence ID" value="MBN3324511.1"/>
    <property type="molecule type" value="Genomic_DNA"/>
</dbReference>
<feature type="domain" description="Amidase" evidence="5">
    <location>
        <begin position="140"/>
        <end position="498"/>
    </location>
</feature>
<feature type="domain" description="Fibronectin type-III" evidence="4">
    <location>
        <begin position="526"/>
        <end position="624"/>
    </location>
</feature>
<name>A0A8J7P8P8_ATRSP</name>
<dbReference type="InterPro" id="IPR036116">
    <property type="entry name" value="FN3_sf"/>
</dbReference>
<sequence>MALSYLERCLVWGLRGLAWLLFAVFQLFGPRRPPGLPRLASVSNPLLLLSGVQLARKIRRREVRDRAGVGILPEAAVRTCSGFVFLLPVRSRGSVRKDRKIMDFCSVLGSGRLNLVLVVGSRYRSGTAVLLLRGALLRLGLITRSDASAVALLKRAGAIPLGVTNTSEVCMWLESSNWLYGTTNNPYSTDRIVGGSSGGEGCILGSAASVIGIGSDIGGSIRLPAFFNGIFGHKPTPGVVPNEGQFPCASGLQNNFLCTGPMCRYAEDLLLMLRVMAGPNAERLDLSSDVDLKKLRFFSVPHDGGSIFVSPIDMQLIEAQKKVVERLEADLEIKVQRVQIPQLKYSFQIWSAMMSEQDEEGRRPKSFTELLGDHGKPVWPFWELVKWTMRQSSHTLAAIGLAILERFQSAQPSQFVLQKKQELETQLEEMLGSDGVLLYPTYPHIAPKHHHPLFTPFNFAYTGIFNILGLPVTQCPVGLSREGLPLGLQVIANKHCDRLTIATAVHLEKATGGWRDPGTVLSFIHLSRHQLEPWRSVWTSPCQETLTSKDFHTVLSWRCPELPPDVLYTVEIHTRRQGKEPWKNVAGCVNISFSYCNLSSSFADIYQLHFTRLRAVWAGGGSHWTGSHREFVPLRDMTVKVHLPCSPYRSRRSQCKLVSKVTPRLHISVTVYREDLPSHSQVETLISHGKNPNHVFTGLVAGHRYCAVANLSSIYSHSPMSPPRCFSVPEHVPVPLWVTLTVILSLLQLSLLLAGGLLIHSRSKKTHLPRTLEALKEDMSRVRCAQSTEADEPWDHLSILSLPPESPHLTQPLHYTSASPTEDHDYHSNSLPTNSVDNETYWDSRTSLGAAKELCCGPGYPSLLPHCTQDFVPGWYSLGSACDSQEDLESQSYSRTDLEAEHPLLPTLSTQVDCQASPAQDIPLTSVRLRVSKGEDWGCEKWDPLSFPRLVPLWADTSQLGGAAHDNQGIGDSGKALQISERSGDKDSNTGATPHLQTCPSAQSCQNALDSPFCALHNQAPVCARTVCSFSGGQGESSGLGDSSGILWADPDCESGIVLGPLGLESLLNFLPNTAVSGTTDTDHQPVECMD</sequence>
<feature type="region of interest" description="Disordered" evidence="2">
    <location>
        <begin position="810"/>
        <end position="838"/>
    </location>
</feature>
<evidence type="ECO:0000313" key="6">
    <source>
        <dbReference type="EMBL" id="MBN3324511.1"/>
    </source>
</evidence>
<dbReference type="InterPro" id="IPR020556">
    <property type="entry name" value="Amidase_CS"/>
</dbReference>
<evidence type="ECO:0000313" key="7">
    <source>
        <dbReference type="Proteomes" id="UP000736164"/>
    </source>
</evidence>
<dbReference type="Pfam" id="PF01108">
    <property type="entry name" value="Tissue_fac"/>
    <property type="match status" value="1"/>
</dbReference>
<gene>
    <name evidence="6" type="primary">Faah2a</name>
    <name evidence="6" type="ORF">GTO95_0012738</name>
</gene>
<dbReference type="PROSITE" id="PS00571">
    <property type="entry name" value="AMIDASES"/>
    <property type="match status" value="1"/>
</dbReference>
<evidence type="ECO:0000256" key="3">
    <source>
        <dbReference type="SAM" id="Phobius"/>
    </source>
</evidence>
<feature type="compositionally biased region" description="Polar residues" evidence="2">
    <location>
        <begin position="828"/>
        <end position="838"/>
    </location>
</feature>
<dbReference type="InterPro" id="IPR003961">
    <property type="entry name" value="FN3_dom"/>
</dbReference>
<comment type="caution">
    <text evidence="6">The sequence shown here is derived from an EMBL/GenBank/DDBJ whole genome shotgun (WGS) entry which is preliminary data.</text>
</comment>
<keyword evidence="6" id="KW-0378">Hydrolase</keyword>
<evidence type="ECO:0000256" key="2">
    <source>
        <dbReference type="SAM" id="MobiDB-lite"/>
    </source>
</evidence>
<organism evidence="6 7">
    <name type="scientific">Atractosteus spatula</name>
    <name type="common">Alligator gar</name>
    <name type="synonym">Lepisosteus spatula</name>
    <dbReference type="NCBI Taxonomy" id="7917"/>
    <lineage>
        <taxon>Eukaryota</taxon>
        <taxon>Metazoa</taxon>
        <taxon>Chordata</taxon>
        <taxon>Craniata</taxon>
        <taxon>Vertebrata</taxon>
        <taxon>Euteleostomi</taxon>
        <taxon>Actinopterygii</taxon>
        <taxon>Neopterygii</taxon>
        <taxon>Holostei</taxon>
        <taxon>Semionotiformes</taxon>
        <taxon>Lepisosteidae</taxon>
        <taxon>Atractosteus</taxon>
    </lineage>
</organism>
<evidence type="ECO:0000259" key="5">
    <source>
        <dbReference type="Pfam" id="PF01425"/>
    </source>
</evidence>
<feature type="non-terminal residue" evidence="6">
    <location>
        <position position="1091"/>
    </location>
</feature>
<dbReference type="AlphaFoldDB" id="A0A8J7P8P8"/>
<keyword evidence="3" id="KW-0812">Transmembrane</keyword>
<feature type="transmembrane region" description="Helical" evidence="3">
    <location>
        <begin position="12"/>
        <end position="29"/>
    </location>
</feature>
<dbReference type="SUPFAM" id="SSF75304">
    <property type="entry name" value="Amidase signature (AS) enzymes"/>
    <property type="match status" value="1"/>
</dbReference>
<feature type="non-terminal residue" evidence="6">
    <location>
        <position position="1"/>
    </location>
</feature>
<evidence type="ECO:0000259" key="4">
    <source>
        <dbReference type="Pfam" id="PF01108"/>
    </source>
</evidence>
<dbReference type="InterPro" id="IPR052739">
    <property type="entry name" value="FAAH2"/>
</dbReference>
<reference evidence="6" key="1">
    <citation type="journal article" date="2021" name="Cell">
        <title>Tracing the genetic footprints of vertebrate landing in non-teleost ray-finned fishes.</title>
        <authorList>
            <person name="Bi X."/>
            <person name="Wang K."/>
            <person name="Yang L."/>
            <person name="Pan H."/>
            <person name="Jiang H."/>
            <person name="Wei Q."/>
            <person name="Fang M."/>
            <person name="Yu H."/>
            <person name="Zhu C."/>
            <person name="Cai Y."/>
            <person name="He Y."/>
            <person name="Gan X."/>
            <person name="Zeng H."/>
            <person name="Yu D."/>
            <person name="Zhu Y."/>
            <person name="Jiang H."/>
            <person name="Qiu Q."/>
            <person name="Yang H."/>
            <person name="Zhang Y.E."/>
            <person name="Wang W."/>
            <person name="Zhu M."/>
            <person name="He S."/>
            <person name="Zhang G."/>
        </authorList>
    </citation>
    <scope>NUCLEOTIDE SEQUENCE</scope>
    <source>
        <strain evidence="6">Allg_001</strain>
    </source>
</reference>
<dbReference type="GO" id="GO:0016787">
    <property type="term" value="F:hydrolase activity"/>
    <property type="evidence" value="ECO:0007669"/>
    <property type="project" value="UniProtKB-KW"/>
</dbReference>
<dbReference type="InterPro" id="IPR013783">
    <property type="entry name" value="Ig-like_fold"/>
</dbReference>
<keyword evidence="3" id="KW-1133">Transmembrane helix</keyword>
<dbReference type="PANTHER" id="PTHR43372:SF4">
    <property type="entry name" value="FATTY-ACID AMIDE HYDROLASE 2"/>
    <property type="match status" value="1"/>
</dbReference>
<evidence type="ECO:0000256" key="1">
    <source>
        <dbReference type="ARBA" id="ARBA00009199"/>
    </source>
</evidence>
<dbReference type="GO" id="GO:0012505">
    <property type="term" value="C:endomembrane system"/>
    <property type="evidence" value="ECO:0007669"/>
    <property type="project" value="TreeGrafter"/>
</dbReference>
<dbReference type="InterPro" id="IPR023631">
    <property type="entry name" value="Amidase_dom"/>
</dbReference>
<dbReference type="InterPro" id="IPR036928">
    <property type="entry name" value="AS_sf"/>
</dbReference>
<accession>A0A8J7P8P8</accession>
<keyword evidence="7" id="KW-1185">Reference proteome</keyword>
<dbReference type="PANTHER" id="PTHR43372">
    <property type="entry name" value="FATTY-ACID AMIDE HYDROLASE"/>
    <property type="match status" value="1"/>
</dbReference>
<proteinExistence type="inferred from homology"/>